<accession>A0A1H2UNJ1</accession>
<evidence type="ECO:0000256" key="12">
    <source>
        <dbReference type="PROSITE-ProRule" id="PRU00244"/>
    </source>
</evidence>
<dbReference type="InterPro" id="IPR003661">
    <property type="entry name" value="HisK_dim/P_dom"/>
</dbReference>
<name>A0A1H2UNJ1_9RHOB</name>
<dbReference type="SUPFAM" id="SSF47384">
    <property type="entry name" value="Homodimeric domain of signal transducing histidine kinase"/>
    <property type="match status" value="1"/>
</dbReference>
<evidence type="ECO:0000256" key="10">
    <source>
        <dbReference type="ARBA" id="ARBA00023012"/>
    </source>
</evidence>
<feature type="transmembrane region" description="Helical" evidence="12">
    <location>
        <begin position="215"/>
        <end position="236"/>
    </location>
</feature>
<keyword evidence="11 12" id="KW-0472">Membrane</keyword>
<feature type="transmembrane region" description="Helical" evidence="12">
    <location>
        <begin position="47"/>
        <end position="72"/>
    </location>
</feature>
<dbReference type="RefSeq" id="WP_074635125.1">
    <property type="nucleotide sequence ID" value="NZ_CP160849.1"/>
</dbReference>
<protein>
    <recommendedName>
        <fullName evidence="3">histidine kinase</fullName>
        <ecNumber evidence="3">2.7.13.3</ecNumber>
    </recommendedName>
</protein>
<evidence type="ECO:0000256" key="4">
    <source>
        <dbReference type="ARBA" id="ARBA00022475"/>
    </source>
</evidence>
<sequence>MLKVAHTIHHDHDLGLVLLAGLLCAFGCWVVSRLYQHALGRPRRQALIWYFLTAITAGVAVWCTHFIAILAYQPSAPVTFNLQLTFVSLLIAIAGSTVGIMVAGMFRSLASTIIGGTIFGVAVSAMHYTGMVAYRVEGVVTWDRGYLIGSVILAVVLSTAALYLGSRSARWSGLQMTGVLTLAIIGLHFTGMAAFSVDCIGLKPGYTNPEEYKLLALVIAGTATTITLGGLFTYFIENRTRMESIEELRKARDAAEGASRAKSEFMSVLSHELRTPLTIVIGYAGFLTKLKTTTTAKLSPGEPITEKHYNIIGDQAELYGQRVKFAGNHLLTIINDILDYTSIELNDIKLAKTTFPTRALLAQVEDQFQGMAQGKDVTLHIPDGSLDVIADRGRCLQILINLVGNALKFSKGKDIFLRAEVDGGGFRFEVEDNGVGMEQKDLESIFQAFTQIESADNRSEGGTGLGLAICKKLALAHGGDISVSSTVGKGTKFSVFFPHSLVSTGRPSQSFAAAA</sequence>
<gene>
    <name evidence="15" type="ORF">SAMN04488041_102563</name>
</gene>
<evidence type="ECO:0000256" key="9">
    <source>
        <dbReference type="ARBA" id="ARBA00022840"/>
    </source>
</evidence>
<dbReference type="InterPro" id="IPR003594">
    <property type="entry name" value="HATPase_dom"/>
</dbReference>
<keyword evidence="8" id="KW-0418">Kinase</keyword>
<dbReference type="EC" id="2.7.13.3" evidence="3"/>
<evidence type="ECO:0000256" key="5">
    <source>
        <dbReference type="ARBA" id="ARBA00022553"/>
    </source>
</evidence>
<dbReference type="AlphaFoldDB" id="A0A1H2UNJ1"/>
<keyword evidence="6" id="KW-0808">Transferase</keyword>
<reference evidence="16" key="1">
    <citation type="submission" date="2016-10" db="EMBL/GenBank/DDBJ databases">
        <authorList>
            <person name="Varghese N."/>
            <person name="Submissions S."/>
        </authorList>
    </citation>
    <scope>NUCLEOTIDE SEQUENCE [LARGE SCALE GENOMIC DNA]</scope>
    <source>
        <strain evidence="16">DSM 10014</strain>
    </source>
</reference>
<dbReference type="GO" id="GO:0005524">
    <property type="term" value="F:ATP binding"/>
    <property type="evidence" value="ECO:0007669"/>
    <property type="project" value="UniProtKB-KW"/>
</dbReference>
<feature type="transmembrane region" description="Helical" evidence="12">
    <location>
        <begin position="113"/>
        <end position="134"/>
    </location>
</feature>
<keyword evidence="4" id="KW-1003">Cell membrane</keyword>
<dbReference type="STRING" id="60137.SAMN04488041_102563"/>
<dbReference type="Gene3D" id="3.30.565.10">
    <property type="entry name" value="Histidine kinase-like ATPase, C-terminal domain"/>
    <property type="match status" value="1"/>
</dbReference>
<keyword evidence="10" id="KW-0902">Two-component regulatory system</keyword>
<evidence type="ECO:0000259" key="13">
    <source>
        <dbReference type="PROSITE" id="PS50109"/>
    </source>
</evidence>
<feature type="domain" description="MHYT" evidence="14">
    <location>
        <begin position="12"/>
        <end position="198"/>
    </location>
</feature>
<evidence type="ECO:0000256" key="1">
    <source>
        <dbReference type="ARBA" id="ARBA00000085"/>
    </source>
</evidence>
<feature type="domain" description="Histidine kinase" evidence="13">
    <location>
        <begin position="268"/>
        <end position="501"/>
    </location>
</feature>
<proteinExistence type="predicted"/>
<dbReference type="SMART" id="SM00387">
    <property type="entry name" value="HATPase_c"/>
    <property type="match status" value="1"/>
</dbReference>
<keyword evidence="12" id="KW-0812">Transmembrane</keyword>
<dbReference type="CDD" id="cd00082">
    <property type="entry name" value="HisKA"/>
    <property type="match status" value="1"/>
</dbReference>
<dbReference type="InterPro" id="IPR036890">
    <property type="entry name" value="HATPase_C_sf"/>
</dbReference>
<dbReference type="Gene3D" id="1.10.287.130">
    <property type="match status" value="1"/>
</dbReference>
<comment type="catalytic activity">
    <reaction evidence="1">
        <text>ATP + protein L-histidine = ADP + protein N-phospho-L-histidine.</text>
        <dbReference type="EC" id="2.7.13.3"/>
    </reaction>
</comment>
<dbReference type="Proteomes" id="UP000183076">
    <property type="component" value="Unassembled WGS sequence"/>
</dbReference>
<dbReference type="GO" id="GO:0000155">
    <property type="term" value="F:phosphorelay sensor kinase activity"/>
    <property type="evidence" value="ECO:0007669"/>
    <property type="project" value="InterPro"/>
</dbReference>
<dbReference type="InterPro" id="IPR004358">
    <property type="entry name" value="Sig_transdc_His_kin-like_C"/>
</dbReference>
<evidence type="ECO:0000256" key="11">
    <source>
        <dbReference type="ARBA" id="ARBA00023136"/>
    </source>
</evidence>
<evidence type="ECO:0000259" key="14">
    <source>
        <dbReference type="PROSITE" id="PS50924"/>
    </source>
</evidence>
<organism evidence="15 16">
    <name type="scientific">Sulfitobacter pontiacus</name>
    <dbReference type="NCBI Taxonomy" id="60137"/>
    <lineage>
        <taxon>Bacteria</taxon>
        <taxon>Pseudomonadati</taxon>
        <taxon>Pseudomonadota</taxon>
        <taxon>Alphaproteobacteria</taxon>
        <taxon>Rhodobacterales</taxon>
        <taxon>Roseobacteraceae</taxon>
        <taxon>Sulfitobacter</taxon>
    </lineage>
</organism>
<evidence type="ECO:0000256" key="7">
    <source>
        <dbReference type="ARBA" id="ARBA00022741"/>
    </source>
</evidence>
<dbReference type="PRINTS" id="PR00344">
    <property type="entry name" value="BCTRLSENSOR"/>
</dbReference>
<dbReference type="CDD" id="cd16922">
    <property type="entry name" value="HATPase_EvgS-ArcB-TorS-like"/>
    <property type="match status" value="1"/>
</dbReference>
<evidence type="ECO:0000313" key="16">
    <source>
        <dbReference type="Proteomes" id="UP000183076"/>
    </source>
</evidence>
<dbReference type="FunFam" id="3.30.565.10:FF:000023">
    <property type="entry name" value="PAS domain-containing sensor histidine kinase"/>
    <property type="match status" value="1"/>
</dbReference>
<evidence type="ECO:0000256" key="6">
    <source>
        <dbReference type="ARBA" id="ARBA00022679"/>
    </source>
</evidence>
<dbReference type="SMART" id="SM00388">
    <property type="entry name" value="HisKA"/>
    <property type="match status" value="1"/>
</dbReference>
<evidence type="ECO:0000256" key="2">
    <source>
        <dbReference type="ARBA" id="ARBA00004236"/>
    </source>
</evidence>
<feature type="transmembrane region" description="Helical" evidence="12">
    <location>
        <begin position="176"/>
        <end position="195"/>
    </location>
</feature>
<dbReference type="Pfam" id="PF02518">
    <property type="entry name" value="HATPase_c"/>
    <property type="match status" value="1"/>
</dbReference>
<feature type="transmembrane region" description="Helical" evidence="12">
    <location>
        <begin position="14"/>
        <end position="35"/>
    </location>
</feature>
<dbReference type="InterPro" id="IPR005467">
    <property type="entry name" value="His_kinase_dom"/>
</dbReference>
<dbReference type="EMBL" id="FNNB01000002">
    <property type="protein sequence ID" value="SDW57706.1"/>
    <property type="molecule type" value="Genomic_DNA"/>
</dbReference>
<dbReference type="Pfam" id="PF03707">
    <property type="entry name" value="MHYT"/>
    <property type="match status" value="2"/>
</dbReference>
<dbReference type="InterPro" id="IPR005330">
    <property type="entry name" value="MHYT_dom"/>
</dbReference>
<comment type="subcellular location">
    <subcellularLocation>
        <location evidence="2">Cell membrane</location>
    </subcellularLocation>
</comment>
<feature type="transmembrane region" description="Helical" evidence="12">
    <location>
        <begin position="84"/>
        <end position="106"/>
    </location>
</feature>
<dbReference type="InterPro" id="IPR036097">
    <property type="entry name" value="HisK_dim/P_sf"/>
</dbReference>
<dbReference type="Pfam" id="PF00512">
    <property type="entry name" value="HisKA"/>
    <property type="match status" value="1"/>
</dbReference>
<dbReference type="SUPFAM" id="SSF55874">
    <property type="entry name" value="ATPase domain of HSP90 chaperone/DNA topoisomerase II/histidine kinase"/>
    <property type="match status" value="1"/>
</dbReference>
<dbReference type="PROSITE" id="PS50109">
    <property type="entry name" value="HIS_KIN"/>
    <property type="match status" value="1"/>
</dbReference>
<dbReference type="PROSITE" id="PS50924">
    <property type="entry name" value="MHYT"/>
    <property type="match status" value="1"/>
</dbReference>
<keyword evidence="5" id="KW-0597">Phosphoprotein</keyword>
<feature type="transmembrane region" description="Helical" evidence="12">
    <location>
        <begin position="146"/>
        <end position="164"/>
    </location>
</feature>
<evidence type="ECO:0000313" key="15">
    <source>
        <dbReference type="EMBL" id="SDW57706.1"/>
    </source>
</evidence>
<dbReference type="GeneID" id="94021719"/>
<dbReference type="PANTHER" id="PTHR43047">
    <property type="entry name" value="TWO-COMPONENT HISTIDINE PROTEIN KINASE"/>
    <property type="match status" value="1"/>
</dbReference>
<keyword evidence="12" id="KW-1133">Transmembrane helix</keyword>
<evidence type="ECO:0000256" key="8">
    <source>
        <dbReference type="ARBA" id="ARBA00022777"/>
    </source>
</evidence>
<keyword evidence="7" id="KW-0547">Nucleotide-binding</keyword>
<evidence type="ECO:0000256" key="3">
    <source>
        <dbReference type="ARBA" id="ARBA00012438"/>
    </source>
</evidence>
<dbReference type="GO" id="GO:0005886">
    <property type="term" value="C:plasma membrane"/>
    <property type="evidence" value="ECO:0007669"/>
    <property type="project" value="UniProtKB-SubCell"/>
</dbReference>
<keyword evidence="9" id="KW-0067">ATP-binding</keyword>